<organism evidence="1">
    <name type="scientific">Fusarium oxysporum f. sp. vasinfectum 25433</name>
    <dbReference type="NCBI Taxonomy" id="1089449"/>
    <lineage>
        <taxon>Eukaryota</taxon>
        <taxon>Fungi</taxon>
        <taxon>Dikarya</taxon>
        <taxon>Ascomycota</taxon>
        <taxon>Pezizomycotina</taxon>
        <taxon>Sordariomycetes</taxon>
        <taxon>Hypocreomycetidae</taxon>
        <taxon>Hypocreales</taxon>
        <taxon>Nectriaceae</taxon>
        <taxon>Fusarium</taxon>
        <taxon>Fusarium oxysporum species complex</taxon>
    </lineage>
</organism>
<dbReference type="Proteomes" id="UP000030701">
    <property type="component" value="Unassembled WGS sequence"/>
</dbReference>
<name>X0KSY0_FUSOX</name>
<gene>
    <name evidence="1" type="ORF">FOTG_14971</name>
</gene>
<reference evidence="1" key="2">
    <citation type="submission" date="2012-05" db="EMBL/GenBank/DDBJ databases">
        <title>The Genome Annotation of Fusarium oxysporum Cotton.</title>
        <authorList>
            <consortium name="The Broad Institute Genomics Platform"/>
            <person name="Ma L.-J."/>
            <person name="Corby-Kistler H."/>
            <person name="Broz K."/>
            <person name="Gale L.R."/>
            <person name="Jonkers W."/>
            <person name="O'Donnell K."/>
            <person name="Ploetz R."/>
            <person name="Steinberg C."/>
            <person name="Schwartz D.C."/>
            <person name="VanEtten H."/>
            <person name="Zhou S."/>
            <person name="Young S.K."/>
            <person name="Zeng Q."/>
            <person name="Gargeya S."/>
            <person name="Fitzgerald M."/>
            <person name="Abouelleil A."/>
            <person name="Alvarado L."/>
            <person name="Chapman S.B."/>
            <person name="Gainer-Dewar J."/>
            <person name="Goldberg J."/>
            <person name="Griggs A."/>
            <person name="Gujja S."/>
            <person name="Hansen M."/>
            <person name="Howarth C."/>
            <person name="Imamovic A."/>
            <person name="Ireland A."/>
            <person name="Larimer J."/>
            <person name="McCowan C."/>
            <person name="Murphy C."/>
            <person name="Pearson M."/>
            <person name="Poon T.W."/>
            <person name="Priest M."/>
            <person name="Roberts A."/>
            <person name="Saif S."/>
            <person name="Shea T."/>
            <person name="Sykes S."/>
            <person name="Wortman J."/>
            <person name="Nusbaum C."/>
            <person name="Birren B."/>
        </authorList>
    </citation>
    <scope>NUCLEOTIDE SEQUENCE</scope>
    <source>
        <strain evidence="1">25433</strain>
    </source>
</reference>
<accession>X0KSY0</accession>
<dbReference type="EMBL" id="JH657993">
    <property type="protein sequence ID" value="EXM16734.1"/>
    <property type="molecule type" value="Genomic_DNA"/>
</dbReference>
<protein>
    <submittedName>
        <fullName evidence="1">Uncharacterized protein</fullName>
    </submittedName>
</protein>
<dbReference type="HOGENOM" id="CLU_2558359_0_0_1"/>
<dbReference type="AlphaFoldDB" id="X0KSY0"/>
<sequence>MASFDYDTMSASYWGKIVAIGLVWTPSAYFSNSWVNNQPPGTFMSIAWVIFQSSASWPVHNSSLSGFLFFYRHSLPSRCCTG</sequence>
<evidence type="ECO:0000313" key="1">
    <source>
        <dbReference type="EMBL" id="EXM16734.1"/>
    </source>
</evidence>
<reference evidence="1" key="1">
    <citation type="submission" date="2011-11" db="EMBL/GenBank/DDBJ databases">
        <title>The Genome Sequence of Fusarium oxysporum Cotton.</title>
        <authorList>
            <consortium name="The Broad Institute Genome Sequencing Platform"/>
            <person name="Ma L.-J."/>
            <person name="Gale L.R."/>
            <person name="Schwartz D.C."/>
            <person name="Zhou S."/>
            <person name="Corby-Kistler H."/>
            <person name="Young S.K."/>
            <person name="Zeng Q."/>
            <person name="Gargeya S."/>
            <person name="Fitzgerald M."/>
            <person name="Haas B."/>
            <person name="Abouelleil A."/>
            <person name="Alvarado L."/>
            <person name="Arachchi H.M."/>
            <person name="Berlin A."/>
            <person name="Brown A."/>
            <person name="Chapman S.B."/>
            <person name="Chen Z."/>
            <person name="Dunbar C."/>
            <person name="Freedman E."/>
            <person name="Gearin G."/>
            <person name="Goldberg J."/>
            <person name="Griggs A."/>
            <person name="Gujja S."/>
            <person name="Heiman D."/>
            <person name="Howarth C."/>
            <person name="Larson L."/>
            <person name="Lui A."/>
            <person name="MacDonald P.J.P."/>
            <person name="Montmayeur A."/>
            <person name="Murphy C."/>
            <person name="Neiman D."/>
            <person name="Pearson M."/>
            <person name="Priest M."/>
            <person name="Roberts A."/>
            <person name="Saif S."/>
            <person name="Shea T."/>
            <person name="Shenoy N."/>
            <person name="Sisk P."/>
            <person name="Stolte C."/>
            <person name="Sykes S."/>
            <person name="Wortman J."/>
            <person name="Nusbaum C."/>
            <person name="Birren B."/>
        </authorList>
    </citation>
    <scope>NUCLEOTIDE SEQUENCE [LARGE SCALE GENOMIC DNA]</scope>
    <source>
        <strain evidence="1">25433</strain>
    </source>
</reference>
<proteinExistence type="predicted"/>